<sequence length="90" mass="10473">MVYSLSNAWTRPKRPVLPFRVRSVPQKDVVLHYLRFIEELERRLEYSLIRSGHASCETQISRTCLTRPLGAAAFVVGFESLIPRKRCRNV</sequence>
<evidence type="ECO:0000313" key="1">
    <source>
        <dbReference type="EMBL" id="MED6163614.1"/>
    </source>
</evidence>
<accession>A0ABU6URD0</accession>
<proteinExistence type="predicted"/>
<protein>
    <submittedName>
        <fullName evidence="1">Uncharacterized protein</fullName>
    </submittedName>
</protein>
<gene>
    <name evidence="1" type="ORF">PIB30_081665</name>
</gene>
<dbReference type="Proteomes" id="UP001341840">
    <property type="component" value="Unassembled WGS sequence"/>
</dbReference>
<name>A0ABU6URD0_9FABA</name>
<evidence type="ECO:0000313" key="2">
    <source>
        <dbReference type="Proteomes" id="UP001341840"/>
    </source>
</evidence>
<comment type="caution">
    <text evidence="1">The sequence shown here is derived from an EMBL/GenBank/DDBJ whole genome shotgun (WGS) entry which is preliminary data.</text>
</comment>
<dbReference type="EMBL" id="JASCZI010122058">
    <property type="protein sequence ID" value="MED6163614.1"/>
    <property type="molecule type" value="Genomic_DNA"/>
</dbReference>
<organism evidence="1 2">
    <name type="scientific">Stylosanthes scabra</name>
    <dbReference type="NCBI Taxonomy" id="79078"/>
    <lineage>
        <taxon>Eukaryota</taxon>
        <taxon>Viridiplantae</taxon>
        <taxon>Streptophyta</taxon>
        <taxon>Embryophyta</taxon>
        <taxon>Tracheophyta</taxon>
        <taxon>Spermatophyta</taxon>
        <taxon>Magnoliopsida</taxon>
        <taxon>eudicotyledons</taxon>
        <taxon>Gunneridae</taxon>
        <taxon>Pentapetalae</taxon>
        <taxon>rosids</taxon>
        <taxon>fabids</taxon>
        <taxon>Fabales</taxon>
        <taxon>Fabaceae</taxon>
        <taxon>Papilionoideae</taxon>
        <taxon>50 kb inversion clade</taxon>
        <taxon>dalbergioids sensu lato</taxon>
        <taxon>Dalbergieae</taxon>
        <taxon>Pterocarpus clade</taxon>
        <taxon>Stylosanthes</taxon>
    </lineage>
</organism>
<reference evidence="1 2" key="1">
    <citation type="journal article" date="2023" name="Plants (Basel)">
        <title>Bridging the Gap: Combining Genomics and Transcriptomics Approaches to Understand Stylosanthes scabra, an Orphan Legume from the Brazilian Caatinga.</title>
        <authorList>
            <person name="Ferreira-Neto J.R.C."/>
            <person name="da Silva M.D."/>
            <person name="Binneck E."/>
            <person name="de Melo N.F."/>
            <person name="da Silva R.H."/>
            <person name="de Melo A.L.T.M."/>
            <person name="Pandolfi V."/>
            <person name="Bustamante F.O."/>
            <person name="Brasileiro-Vidal A.C."/>
            <person name="Benko-Iseppon A.M."/>
        </authorList>
    </citation>
    <scope>NUCLEOTIDE SEQUENCE [LARGE SCALE GENOMIC DNA]</scope>
    <source>
        <tissue evidence="1">Leaves</tissue>
    </source>
</reference>
<keyword evidence="2" id="KW-1185">Reference proteome</keyword>